<accession>A0A9D4M9D0</accession>
<dbReference type="Proteomes" id="UP000828390">
    <property type="component" value="Unassembled WGS sequence"/>
</dbReference>
<name>A0A9D4M9D0_DREPO</name>
<comment type="caution">
    <text evidence="1">The sequence shown here is derived from an EMBL/GenBank/DDBJ whole genome shotgun (WGS) entry which is preliminary data.</text>
</comment>
<organism evidence="1 2">
    <name type="scientific">Dreissena polymorpha</name>
    <name type="common">Zebra mussel</name>
    <name type="synonym">Mytilus polymorpha</name>
    <dbReference type="NCBI Taxonomy" id="45954"/>
    <lineage>
        <taxon>Eukaryota</taxon>
        <taxon>Metazoa</taxon>
        <taxon>Spiralia</taxon>
        <taxon>Lophotrochozoa</taxon>
        <taxon>Mollusca</taxon>
        <taxon>Bivalvia</taxon>
        <taxon>Autobranchia</taxon>
        <taxon>Heteroconchia</taxon>
        <taxon>Euheterodonta</taxon>
        <taxon>Imparidentia</taxon>
        <taxon>Neoheterodontei</taxon>
        <taxon>Myida</taxon>
        <taxon>Dreissenoidea</taxon>
        <taxon>Dreissenidae</taxon>
        <taxon>Dreissena</taxon>
    </lineage>
</organism>
<sequence>MRLRPPVGLLLAWSPVSLLGRVFRKNMSSSALSLSLLEFISGQSTYTDSHPSIFSYPHSVVTRLGDTLDRGTTSSTATFLTSRLPRTTQPDLRYVASSGVSPAHNQSQKASSLSSCFSFPTHLRDSCVNDVNKQDRNE</sequence>
<dbReference type="AlphaFoldDB" id="A0A9D4M9D0"/>
<gene>
    <name evidence="1" type="ORF">DPMN_035543</name>
</gene>
<dbReference type="EMBL" id="JAIWYP010000002">
    <property type="protein sequence ID" value="KAH3872328.1"/>
    <property type="molecule type" value="Genomic_DNA"/>
</dbReference>
<reference evidence="1" key="1">
    <citation type="journal article" date="2019" name="bioRxiv">
        <title>The Genome of the Zebra Mussel, Dreissena polymorpha: A Resource for Invasive Species Research.</title>
        <authorList>
            <person name="McCartney M.A."/>
            <person name="Auch B."/>
            <person name="Kono T."/>
            <person name="Mallez S."/>
            <person name="Zhang Y."/>
            <person name="Obille A."/>
            <person name="Becker A."/>
            <person name="Abrahante J.E."/>
            <person name="Garbe J."/>
            <person name="Badalamenti J.P."/>
            <person name="Herman A."/>
            <person name="Mangelson H."/>
            <person name="Liachko I."/>
            <person name="Sullivan S."/>
            <person name="Sone E.D."/>
            <person name="Koren S."/>
            <person name="Silverstein K.A.T."/>
            <person name="Beckman K.B."/>
            <person name="Gohl D.M."/>
        </authorList>
    </citation>
    <scope>NUCLEOTIDE SEQUENCE</scope>
    <source>
        <strain evidence="1">Duluth1</strain>
        <tissue evidence="1">Whole animal</tissue>
    </source>
</reference>
<evidence type="ECO:0000313" key="1">
    <source>
        <dbReference type="EMBL" id="KAH3872328.1"/>
    </source>
</evidence>
<protein>
    <submittedName>
        <fullName evidence="1">Uncharacterized protein</fullName>
    </submittedName>
</protein>
<evidence type="ECO:0000313" key="2">
    <source>
        <dbReference type="Proteomes" id="UP000828390"/>
    </source>
</evidence>
<reference evidence="1" key="2">
    <citation type="submission" date="2020-11" db="EMBL/GenBank/DDBJ databases">
        <authorList>
            <person name="McCartney M.A."/>
            <person name="Auch B."/>
            <person name="Kono T."/>
            <person name="Mallez S."/>
            <person name="Becker A."/>
            <person name="Gohl D.M."/>
            <person name="Silverstein K.A.T."/>
            <person name="Koren S."/>
            <person name="Bechman K.B."/>
            <person name="Herman A."/>
            <person name="Abrahante J.E."/>
            <person name="Garbe J."/>
        </authorList>
    </citation>
    <scope>NUCLEOTIDE SEQUENCE</scope>
    <source>
        <strain evidence="1">Duluth1</strain>
        <tissue evidence="1">Whole animal</tissue>
    </source>
</reference>
<proteinExistence type="predicted"/>
<keyword evidence="2" id="KW-1185">Reference proteome</keyword>